<gene>
    <name evidence="1" type="ORF">BPO_1165</name>
</gene>
<dbReference type="Proteomes" id="UP001432059">
    <property type="component" value="Chromosome"/>
</dbReference>
<proteinExistence type="predicted"/>
<name>A0AAU0F0W0_9FLAO</name>
<dbReference type="RefSeq" id="WP_327983508.1">
    <property type="nucleotide sequence ID" value="NZ_CP136426.1"/>
</dbReference>
<dbReference type="EMBL" id="CP136426">
    <property type="protein sequence ID" value="WOC51812.1"/>
    <property type="molecule type" value="Genomic_DNA"/>
</dbReference>
<organism evidence="1 2">
    <name type="scientific">Bergeyella porcorum</name>
    <dbReference type="NCBI Taxonomy" id="1735111"/>
    <lineage>
        <taxon>Bacteria</taxon>
        <taxon>Pseudomonadati</taxon>
        <taxon>Bacteroidota</taxon>
        <taxon>Flavobacteriia</taxon>
        <taxon>Flavobacteriales</taxon>
        <taxon>Weeksellaceae</taxon>
        <taxon>Bergeyella</taxon>
    </lineage>
</organism>
<sequence>MDYIKIVTSLQKIFSKENLEKLNQLSVFVEEQGDKILEGMESTSKGIDGLSQWVKDNTDVLCEMYQLEKLDIEELKNIIQETRTEESHFVALLNLGRNQNDELEIFLQHLDANKKAINKDKVYCIRCESMAKELKENFGDKELLVVNL</sequence>
<accession>A0AAU0F0W0</accession>
<evidence type="ECO:0000313" key="1">
    <source>
        <dbReference type="EMBL" id="WOC51812.1"/>
    </source>
</evidence>
<evidence type="ECO:0008006" key="3">
    <source>
        <dbReference type="Google" id="ProtNLM"/>
    </source>
</evidence>
<dbReference type="KEGG" id="bpor:BPO_1165"/>
<protein>
    <recommendedName>
        <fullName evidence="3">DUF2383 domain-containing protein</fullName>
    </recommendedName>
</protein>
<reference evidence="1" key="1">
    <citation type="submission" date="2023-10" db="EMBL/GenBank/DDBJ databases">
        <title>Characterization and whole genome sequencing of a novel strain of Bergeyella porcorum QD2021 isolated from pig.</title>
        <authorList>
            <person name="Liu G."/>
            <person name="Chen C."/>
            <person name="Han X."/>
        </authorList>
    </citation>
    <scope>NUCLEOTIDE SEQUENCE</scope>
    <source>
        <strain evidence="1">QD2021</strain>
    </source>
</reference>
<dbReference type="AlphaFoldDB" id="A0AAU0F0W0"/>
<keyword evidence="2" id="KW-1185">Reference proteome</keyword>
<evidence type="ECO:0000313" key="2">
    <source>
        <dbReference type="Proteomes" id="UP001432059"/>
    </source>
</evidence>